<name>A0A7W8YSG0_9SPHI</name>
<dbReference type="EMBL" id="JACHCF010000004">
    <property type="protein sequence ID" value="MBB5620892.1"/>
    <property type="molecule type" value="Genomic_DNA"/>
</dbReference>
<organism evidence="1 2">
    <name type="scientific">Pedobacter cryoconitis</name>
    <dbReference type="NCBI Taxonomy" id="188932"/>
    <lineage>
        <taxon>Bacteria</taxon>
        <taxon>Pseudomonadati</taxon>
        <taxon>Bacteroidota</taxon>
        <taxon>Sphingobacteriia</taxon>
        <taxon>Sphingobacteriales</taxon>
        <taxon>Sphingobacteriaceae</taxon>
        <taxon>Pedobacter</taxon>
    </lineage>
</organism>
<reference evidence="1 2" key="1">
    <citation type="submission" date="2020-08" db="EMBL/GenBank/DDBJ databases">
        <title>Genomic Encyclopedia of Type Strains, Phase IV (KMG-V): Genome sequencing to study the core and pangenomes of soil and plant-associated prokaryotes.</title>
        <authorList>
            <person name="Whitman W."/>
        </authorList>
    </citation>
    <scope>NUCLEOTIDE SEQUENCE [LARGE SCALE GENOMIC DNA]</scope>
    <source>
        <strain evidence="1 2">MP7CTX6</strain>
    </source>
</reference>
<evidence type="ECO:0008006" key="3">
    <source>
        <dbReference type="Google" id="ProtNLM"/>
    </source>
</evidence>
<evidence type="ECO:0000313" key="2">
    <source>
        <dbReference type="Proteomes" id="UP000537718"/>
    </source>
</evidence>
<accession>A0A7W8YSG0</accession>
<proteinExistence type="predicted"/>
<evidence type="ECO:0000313" key="1">
    <source>
        <dbReference type="EMBL" id="MBB5620892.1"/>
    </source>
</evidence>
<dbReference type="AlphaFoldDB" id="A0A7W8YSG0"/>
<comment type="caution">
    <text evidence="1">The sequence shown here is derived from an EMBL/GenBank/DDBJ whole genome shotgun (WGS) entry which is preliminary data.</text>
</comment>
<protein>
    <recommendedName>
        <fullName evidence="3">Transcriptional regulator</fullName>
    </recommendedName>
</protein>
<gene>
    <name evidence="1" type="ORF">HDE69_001945</name>
</gene>
<sequence>MDYLNIQKHALSSYFERVASDERLFPTHISLFVALFYYSNGECPGTPFQVSRPKLMWFSRIKAISTYHRNIKDLVNYGYIQYTPSWHPQKGTQIRLIFETRENP</sequence>
<dbReference type="Proteomes" id="UP000537718">
    <property type="component" value="Unassembled WGS sequence"/>
</dbReference>
<dbReference type="RefSeq" id="WP_183866901.1">
    <property type="nucleotide sequence ID" value="NZ_JACHCF010000004.1"/>
</dbReference>